<dbReference type="EMBL" id="JAEACU010000010">
    <property type="protein sequence ID" value="KAH7515949.1"/>
    <property type="molecule type" value="Genomic_DNA"/>
</dbReference>
<name>A0A978UM97_ZIZJJ</name>
<dbReference type="PANTHER" id="PTHR46136:SF19">
    <property type="entry name" value="TRANSCRIPTION FACTOR GTE12"/>
    <property type="match status" value="1"/>
</dbReference>
<reference evidence="1" key="1">
    <citation type="journal article" date="2021" name="Front. Plant Sci.">
        <title>Chromosome-Scale Genome Assembly for Chinese Sour Jujube and Insights Into Its Genome Evolution and Domestication Signature.</title>
        <authorList>
            <person name="Shen L.-Y."/>
            <person name="Luo H."/>
            <person name="Wang X.-L."/>
            <person name="Wang X.-M."/>
            <person name="Qiu X.-J."/>
            <person name="Liu H."/>
            <person name="Zhou S.-S."/>
            <person name="Jia K.-H."/>
            <person name="Nie S."/>
            <person name="Bao Y.-T."/>
            <person name="Zhang R.-G."/>
            <person name="Yun Q.-Z."/>
            <person name="Chai Y.-H."/>
            <person name="Lu J.-Y."/>
            <person name="Li Y."/>
            <person name="Zhao S.-W."/>
            <person name="Mao J.-F."/>
            <person name="Jia S.-G."/>
            <person name="Mao Y.-M."/>
        </authorList>
    </citation>
    <scope>NUCLEOTIDE SEQUENCE</scope>
    <source>
        <strain evidence="1">AT0</strain>
        <tissue evidence="1">Leaf</tissue>
    </source>
</reference>
<evidence type="ECO:0000313" key="1">
    <source>
        <dbReference type="EMBL" id="KAH7515949.1"/>
    </source>
</evidence>
<organism evidence="1 2">
    <name type="scientific">Ziziphus jujuba var. spinosa</name>
    <dbReference type="NCBI Taxonomy" id="714518"/>
    <lineage>
        <taxon>Eukaryota</taxon>
        <taxon>Viridiplantae</taxon>
        <taxon>Streptophyta</taxon>
        <taxon>Embryophyta</taxon>
        <taxon>Tracheophyta</taxon>
        <taxon>Spermatophyta</taxon>
        <taxon>Magnoliopsida</taxon>
        <taxon>eudicotyledons</taxon>
        <taxon>Gunneridae</taxon>
        <taxon>Pentapetalae</taxon>
        <taxon>rosids</taxon>
        <taxon>fabids</taxon>
        <taxon>Rosales</taxon>
        <taxon>Rhamnaceae</taxon>
        <taxon>Paliureae</taxon>
        <taxon>Ziziphus</taxon>
    </lineage>
</organism>
<dbReference type="InterPro" id="IPR052442">
    <property type="entry name" value="Env_Response_Regulator"/>
</dbReference>
<dbReference type="PANTHER" id="PTHR46136">
    <property type="entry name" value="TRANSCRIPTION FACTOR GTE8"/>
    <property type="match status" value="1"/>
</dbReference>
<dbReference type="AlphaFoldDB" id="A0A978UM97"/>
<proteinExistence type="predicted"/>
<gene>
    <name evidence="1" type="ORF">FEM48_Zijuj10G0082600</name>
</gene>
<dbReference type="Proteomes" id="UP000813462">
    <property type="component" value="Unassembled WGS sequence"/>
</dbReference>
<sequence>MKGKYGGSETLFWQRRNVGEVIEERKEIVMGRIVIVRRRSSRKIIDNYSEKIRETTISGTGKKSDQEVHWAANPDSDSSFEEIELKRKRKREREASRVALERQERSVAFDDGLEAEKQIRFMCRSGPFDRNPLNQLGLFMKRDYSDIEEDDDEEEVILCGDYATNKSLFHHDGGGGNIRTSSSTPPLSPKQAARVSMLKSRFMDVISKSQQQLGLLDHHGIQDLKKPKLMNKDGVGCFKRSSTQYCKSNATINAPIRGATVV</sequence>
<protein>
    <submittedName>
        <fullName evidence="1">Uncharacterized protein</fullName>
    </submittedName>
</protein>
<accession>A0A978UM97</accession>
<evidence type="ECO:0000313" key="2">
    <source>
        <dbReference type="Proteomes" id="UP000813462"/>
    </source>
</evidence>
<comment type="caution">
    <text evidence="1">The sequence shown here is derived from an EMBL/GenBank/DDBJ whole genome shotgun (WGS) entry which is preliminary data.</text>
</comment>